<sequence length="212" mass="22880">MKKTLFLLSAVASLSLASCSDNKTTDTATTTSGDGMTTTTTTTTTTAYSDEAIQQRADRIAAAMAAKMKFDDATREKVRTVYINRGKRLGELQTQYATDTTGMAAAMRTAYSDADMEMKTVFADPTQYSAYESSRTEYMDDMYMDDASMQANSTDMSTTPEASGTATEVSKMKVKADGDVKIKDVEGNKMKMDGDDGTVKAKTADGDKVKAE</sequence>
<feature type="region of interest" description="Disordered" evidence="1">
    <location>
        <begin position="187"/>
        <end position="212"/>
    </location>
</feature>
<dbReference type="PROSITE" id="PS51257">
    <property type="entry name" value="PROKAR_LIPOPROTEIN"/>
    <property type="match status" value="1"/>
</dbReference>
<dbReference type="EMBL" id="JACWZZ010000002">
    <property type="protein sequence ID" value="MBD2715896.1"/>
    <property type="molecule type" value="Genomic_DNA"/>
</dbReference>
<dbReference type="Proteomes" id="UP000642468">
    <property type="component" value="Unassembled WGS sequence"/>
</dbReference>
<name>A0ABR8JGB8_9BACT</name>
<gene>
    <name evidence="3" type="ORF">IC231_12690</name>
</gene>
<proteinExistence type="predicted"/>
<evidence type="ECO:0000256" key="1">
    <source>
        <dbReference type="SAM" id="MobiDB-lite"/>
    </source>
</evidence>
<feature type="compositionally biased region" description="Polar residues" evidence="1">
    <location>
        <begin position="152"/>
        <end position="168"/>
    </location>
</feature>
<protein>
    <recommendedName>
        <fullName evidence="5">Lipoprotein</fullName>
    </recommendedName>
</protein>
<feature type="chain" id="PRO_5046389974" description="Lipoprotein" evidence="2">
    <location>
        <begin position="18"/>
        <end position="212"/>
    </location>
</feature>
<keyword evidence="4" id="KW-1185">Reference proteome</keyword>
<organism evidence="3 4">
    <name type="scientific">Hymenobacter duratus</name>
    <dbReference type="NCBI Taxonomy" id="2771356"/>
    <lineage>
        <taxon>Bacteria</taxon>
        <taxon>Pseudomonadati</taxon>
        <taxon>Bacteroidota</taxon>
        <taxon>Cytophagia</taxon>
        <taxon>Cytophagales</taxon>
        <taxon>Hymenobacteraceae</taxon>
        <taxon>Hymenobacter</taxon>
    </lineage>
</organism>
<reference evidence="3 4" key="1">
    <citation type="submission" date="2020-09" db="EMBL/GenBank/DDBJ databases">
        <authorList>
            <person name="Kim M.K."/>
        </authorList>
    </citation>
    <scope>NUCLEOTIDE SEQUENCE [LARGE SCALE GENOMIC DNA]</scope>
    <source>
        <strain evidence="3 4">BT646</strain>
    </source>
</reference>
<feature type="region of interest" description="Disordered" evidence="1">
    <location>
        <begin position="152"/>
        <end position="171"/>
    </location>
</feature>
<dbReference type="RefSeq" id="WP_190784849.1">
    <property type="nucleotide sequence ID" value="NZ_JACWZZ010000002.1"/>
</dbReference>
<evidence type="ECO:0000256" key="2">
    <source>
        <dbReference type="SAM" id="SignalP"/>
    </source>
</evidence>
<accession>A0ABR8JGB8</accession>
<evidence type="ECO:0000313" key="4">
    <source>
        <dbReference type="Proteomes" id="UP000642468"/>
    </source>
</evidence>
<comment type="caution">
    <text evidence="3">The sequence shown here is derived from an EMBL/GenBank/DDBJ whole genome shotgun (WGS) entry which is preliminary data.</text>
</comment>
<feature type="signal peptide" evidence="2">
    <location>
        <begin position="1"/>
        <end position="17"/>
    </location>
</feature>
<keyword evidence="2" id="KW-0732">Signal</keyword>
<evidence type="ECO:0008006" key="5">
    <source>
        <dbReference type="Google" id="ProtNLM"/>
    </source>
</evidence>
<evidence type="ECO:0000313" key="3">
    <source>
        <dbReference type="EMBL" id="MBD2715896.1"/>
    </source>
</evidence>